<evidence type="ECO:0000256" key="3">
    <source>
        <dbReference type="ARBA" id="ARBA00022824"/>
    </source>
</evidence>
<protein>
    <recommendedName>
        <fullName evidence="6">Endoplasmic reticulum lectin 1</fullName>
    </recommendedName>
    <alternativeName>
        <fullName evidence="7">ER lectin</fullName>
    </alternativeName>
</protein>
<evidence type="ECO:0000256" key="2">
    <source>
        <dbReference type="ARBA" id="ARBA00022729"/>
    </source>
</evidence>
<evidence type="ECO:0000256" key="5">
    <source>
        <dbReference type="ARBA" id="ARBA00037585"/>
    </source>
</evidence>
<reference evidence="9" key="1">
    <citation type="submission" date="2021-02" db="EMBL/GenBank/DDBJ databases">
        <authorList>
            <person name="Nowell W R."/>
        </authorList>
    </citation>
    <scope>NUCLEOTIDE SEQUENCE</scope>
</reference>
<comment type="caution">
    <text evidence="9">The sequence shown here is derived from an EMBL/GenBank/DDBJ whole genome shotgun (WGS) entry which is preliminary data.</text>
</comment>
<dbReference type="PANTHER" id="PTHR15414">
    <property type="entry name" value="OS-9-RELATED"/>
    <property type="match status" value="1"/>
</dbReference>
<dbReference type="Proteomes" id="UP000676336">
    <property type="component" value="Unassembled WGS sequence"/>
</dbReference>
<organism evidence="9 10">
    <name type="scientific">Rotaria magnacalcarata</name>
    <dbReference type="NCBI Taxonomy" id="392030"/>
    <lineage>
        <taxon>Eukaryota</taxon>
        <taxon>Metazoa</taxon>
        <taxon>Spiralia</taxon>
        <taxon>Gnathifera</taxon>
        <taxon>Rotifera</taxon>
        <taxon>Eurotatoria</taxon>
        <taxon>Bdelloidea</taxon>
        <taxon>Philodinida</taxon>
        <taxon>Philodinidae</taxon>
        <taxon>Rotaria</taxon>
    </lineage>
</organism>
<dbReference type="Gene3D" id="2.70.130.10">
    <property type="entry name" value="Mannose-6-phosphate receptor binding domain"/>
    <property type="match status" value="1"/>
</dbReference>
<gene>
    <name evidence="9" type="ORF">SMN809_LOCUS71316</name>
</gene>
<dbReference type="PANTHER" id="PTHR15414:SF0">
    <property type="entry name" value="ENDOPLASMIC RETICULUM LECTIN 1"/>
    <property type="match status" value="1"/>
</dbReference>
<dbReference type="PROSITE" id="PS51914">
    <property type="entry name" value="MRH"/>
    <property type="match status" value="1"/>
</dbReference>
<accession>A0A8S3I0S5</accession>
<keyword evidence="3" id="KW-0256">Endoplasmic reticulum</keyword>
<comment type="subcellular location">
    <subcellularLocation>
        <location evidence="1">Endoplasmic reticulum</location>
    </subcellularLocation>
</comment>
<evidence type="ECO:0000256" key="6">
    <source>
        <dbReference type="ARBA" id="ARBA00041108"/>
    </source>
</evidence>
<name>A0A8S3I0S5_9BILA</name>
<keyword evidence="2" id="KW-0732">Signal</keyword>
<dbReference type="EMBL" id="CAJOBI010323399">
    <property type="protein sequence ID" value="CAF5188353.1"/>
    <property type="molecule type" value="Genomic_DNA"/>
</dbReference>
<keyword evidence="4" id="KW-1015">Disulfide bond</keyword>
<sequence length="71" mass="8296">MLPVRYSEGTLCDINSNKPRETIVFYVCHERGNNGIVSFQEISSCQYEMTIATSWMCDLPEFRFVVSKLYF</sequence>
<comment type="function">
    <text evidence="5">Probable lectin that binds selectively to improperly folded lumenal proteins. May function in endoplasmic reticulum quality control and endoplasmic reticulum-associated degradation (ERAD) of both non-glycosylated proteins and glycoproteins.</text>
</comment>
<dbReference type="InterPro" id="IPR009011">
    <property type="entry name" value="Man6P_isomerase_rcpt-bd_dom_sf"/>
</dbReference>
<dbReference type="GO" id="GO:0030968">
    <property type="term" value="P:endoplasmic reticulum unfolded protein response"/>
    <property type="evidence" value="ECO:0007669"/>
    <property type="project" value="InterPro"/>
</dbReference>
<dbReference type="SUPFAM" id="SSF50911">
    <property type="entry name" value="Mannose 6-phosphate receptor domain"/>
    <property type="match status" value="1"/>
</dbReference>
<dbReference type="GO" id="GO:0030970">
    <property type="term" value="P:retrograde protein transport, ER to cytosol"/>
    <property type="evidence" value="ECO:0007669"/>
    <property type="project" value="TreeGrafter"/>
</dbReference>
<dbReference type="InterPro" id="IPR045149">
    <property type="entry name" value="OS-9-like"/>
</dbReference>
<evidence type="ECO:0000256" key="4">
    <source>
        <dbReference type="ARBA" id="ARBA00023157"/>
    </source>
</evidence>
<dbReference type="InterPro" id="IPR044865">
    <property type="entry name" value="MRH_dom"/>
</dbReference>
<evidence type="ECO:0000313" key="9">
    <source>
        <dbReference type="EMBL" id="CAF5188353.1"/>
    </source>
</evidence>
<evidence type="ECO:0000259" key="8">
    <source>
        <dbReference type="PROSITE" id="PS51914"/>
    </source>
</evidence>
<evidence type="ECO:0000256" key="7">
    <source>
        <dbReference type="ARBA" id="ARBA00041661"/>
    </source>
</evidence>
<dbReference type="AlphaFoldDB" id="A0A8S3I0S5"/>
<evidence type="ECO:0000256" key="1">
    <source>
        <dbReference type="ARBA" id="ARBA00004240"/>
    </source>
</evidence>
<dbReference type="GO" id="GO:0005788">
    <property type="term" value="C:endoplasmic reticulum lumen"/>
    <property type="evidence" value="ECO:0007669"/>
    <property type="project" value="TreeGrafter"/>
</dbReference>
<evidence type="ECO:0000313" key="10">
    <source>
        <dbReference type="Proteomes" id="UP000676336"/>
    </source>
</evidence>
<proteinExistence type="predicted"/>
<feature type="domain" description="MRH" evidence="8">
    <location>
        <begin position="1"/>
        <end position="59"/>
    </location>
</feature>